<sequence length="64" mass="6694">MAGAAVTVARLLGCSASAGERVLERLEDRELVLRVRAADGVEDGAPDAVDGAGGRRRARPHGRR</sequence>
<reference evidence="2" key="1">
    <citation type="submission" date="2024-05" db="EMBL/GenBank/DDBJ databases">
        <title>Whole genome shotgun sequence of Streptomyces hydrogenans NBRC 13475.</title>
        <authorList>
            <person name="Komaki H."/>
            <person name="Tamura T."/>
        </authorList>
    </citation>
    <scope>NUCLEOTIDE SEQUENCE</scope>
    <source>
        <strain evidence="2">NBRC 13475</strain>
    </source>
</reference>
<evidence type="ECO:0000313" key="3">
    <source>
        <dbReference type="Proteomes" id="UP001052739"/>
    </source>
</evidence>
<evidence type="ECO:0008006" key="4">
    <source>
        <dbReference type="Google" id="ProtNLM"/>
    </source>
</evidence>
<accession>A0ABQ3PPI1</accession>
<keyword evidence="3" id="KW-1185">Reference proteome</keyword>
<dbReference type="Proteomes" id="UP001052739">
    <property type="component" value="Unassembled WGS sequence"/>
</dbReference>
<evidence type="ECO:0000313" key="2">
    <source>
        <dbReference type="EMBL" id="GHI26928.1"/>
    </source>
</evidence>
<name>A0ABQ3PPI1_9ACTN</name>
<protein>
    <recommendedName>
        <fullName evidence="4">HTH marR-type domain-containing protein</fullName>
    </recommendedName>
</protein>
<gene>
    <name evidence="2" type="ORF">Shyd_82990</name>
</gene>
<feature type="region of interest" description="Disordered" evidence="1">
    <location>
        <begin position="42"/>
        <end position="64"/>
    </location>
</feature>
<proteinExistence type="predicted"/>
<organism evidence="2 3">
    <name type="scientific">Streptomyces hydrogenans</name>
    <dbReference type="NCBI Taxonomy" id="1873719"/>
    <lineage>
        <taxon>Bacteria</taxon>
        <taxon>Bacillati</taxon>
        <taxon>Actinomycetota</taxon>
        <taxon>Actinomycetes</taxon>
        <taxon>Kitasatosporales</taxon>
        <taxon>Streptomycetaceae</taxon>
        <taxon>Streptomyces</taxon>
    </lineage>
</organism>
<evidence type="ECO:0000256" key="1">
    <source>
        <dbReference type="SAM" id="MobiDB-lite"/>
    </source>
</evidence>
<dbReference type="EMBL" id="BNDW01000107">
    <property type="protein sequence ID" value="GHI26928.1"/>
    <property type="molecule type" value="Genomic_DNA"/>
</dbReference>
<feature type="compositionally biased region" description="Basic residues" evidence="1">
    <location>
        <begin position="54"/>
        <end position="64"/>
    </location>
</feature>
<comment type="caution">
    <text evidence="2">The sequence shown here is derived from an EMBL/GenBank/DDBJ whole genome shotgun (WGS) entry which is preliminary data.</text>
</comment>